<organism evidence="3 4">
    <name type="scientific">Kalanchoe fedtschenkoi</name>
    <name type="common">Lavender scallops</name>
    <name type="synonym">South American air plant</name>
    <dbReference type="NCBI Taxonomy" id="63787"/>
    <lineage>
        <taxon>Eukaryota</taxon>
        <taxon>Viridiplantae</taxon>
        <taxon>Streptophyta</taxon>
        <taxon>Embryophyta</taxon>
        <taxon>Tracheophyta</taxon>
        <taxon>Spermatophyta</taxon>
        <taxon>Magnoliopsida</taxon>
        <taxon>eudicotyledons</taxon>
        <taxon>Gunneridae</taxon>
        <taxon>Pentapetalae</taxon>
        <taxon>Saxifragales</taxon>
        <taxon>Crassulaceae</taxon>
        <taxon>Kalanchoe</taxon>
    </lineage>
</organism>
<dbReference type="OMA" id="QTMACGL"/>
<protein>
    <submittedName>
        <fullName evidence="3">Uncharacterized protein</fullName>
    </submittedName>
</protein>
<dbReference type="PANTHER" id="PTHR37706:SF2">
    <property type="entry name" value="TRANSMEMBRANE PROTEIN"/>
    <property type="match status" value="1"/>
</dbReference>
<keyword evidence="2" id="KW-0472">Membrane</keyword>
<name>A0A7N0ZU22_KALFE</name>
<keyword evidence="2" id="KW-0812">Transmembrane</keyword>
<feature type="transmembrane region" description="Helical" evidence="2">
    <location>
        <begin position="102"/>
        <end position="119"/>
    </location>
</feature>
<evidence type="ECO:0000256" key="2">
    <source>
        <dbReference type="SAM" id="Phobius"/>
    </source>
</evidence>
<sequence>MLSPAAQTMACGLRRPLLRQPNTPFYFLPSAVSPLSANLFFAGFFSMKRPYLHSSPNLRARFPRCLAATPPPPDSTPSSDPDLVRSSGLDVKFMRLKDTVQIFFAVLFWMSLFFWACVWDDKNSGNPTKGSRFRR</sequence>
<dbReference type="AlphaFoldDB" id="A0A7N0ZU22"/>
<evidence type="ECO:0000313" key="3">
    <source>
        <dbReference type="EnsemblPlants" id="Kaladp0036s0151.1.v1.1"/>
    </source>
</evidence>
<dbReference type="EnsemblPlants" id="Kaladp0036s0151.1.v1.1">
    <property type="protein sequence ID" value="Kaladp0036s0151.1.v1.1"/>
    <property type="gene ID" value="Kaladp0036s0151.v1.1"/>
</dbReference>
<reference evidence="3" key="1">
    <citation type="submission" date="2021-01" db="UniProtKB">
        <authorList>
            <consortium name="EnsemblPlants"/>
        </authorList>
    </citation>
    <scope>IDENTIFICATION</scope>
</reference>
<evidence type="ECO:0000256" key="1">
    <source>
        <dbReference type="SAM" id="MobiDB-lite"/>
    </source>
</evidence>
<keyword evidence="4" id="KW-1185">Reference proteome</keyword>
<accession>A0A7N0ZU22</accession>
<keyword evidence="2" id="KW-1133">Transmembrane helix</keyword>
<dbReference type="PANTHER" id="PTHR37706">
    <property type="entry name" value="TRANSMEMBRANE PROTEIN"/>
    <property type="match status" value="1"/>
</dbReference>
<proteinExistence type="predicted"/>
<evidence type="ECO:0000313" key="4">
    <source>
        <dbReference type="Proteomes" id="UP000594263"/>
    </source>
</evidence>
<dbReference type="Proteomes" id="UP000594263">
    <property type="component" value="Unplaced"/>
</dbReference>
<feature type="region of interest" description="Disordered" evidence="1">
    <location>
        <begin position="65"/>
        <end position="84"/>
    </location>
</feature>
<feature type="transmembrane region" description="Helical" evidence="2">
    <location>
        <begin position="25"/>
        <end position="45"/>
    </location>
</feature>
<dbReference type="Gramene" id="Kaladp0036s0151.1.v1.1">
    <property type="protein sequence ID" value="Kaladp0036s0151.1.v1.1"/>
    <property type="gene ID" value="Kaladp0036s0151.v1.1"/>
</dbReference>